<dbReference type="EMBL" id="LCJB01000026">
    <property type="protein sequence ID" value="KKT70415.1"/>
    <property type="molecule type" value="Genomic_DNA"/>
</dbReference>
<dbReference type="CDD" id="cd19067">
    <property type="entry name" value="PfuEndoQ-like"/>
    <property type="match status" value="1"/>
</dbReference>
<dbReference type="AlphaFoldDB" id="A0A0G1JGF1"/>
<dbReference type="Gene3D" id="3.20.20.140">
    <property type="entry name" value="Metal-dependent hydrolases"/>
    <property type="match status" value="1"/>
</dbReference>
<evidence type="ECO:0000313" key="2">
    <source>
        <dbReference type="Proteomes" id="UP000034154"/>
    </source>
</evidence>
<comment type="caution">
    <text evidence="1">The sequence shown here is derived from an EMBL/GenBank/DDBJ whole genome shotgun (WGS) entry which is preliminary data.</text>
</comment>
<gene>
    <name evidence="1" type="ORF">UW63_C0026G0015</name>
</gene>
<dbReference type="PANTHER" id="PTHR40084">
    <property type="entry name" value="PHOSPHOHYDROLASE, PHP FAMILY"/>
    <property type="match status" value="1"/>
</dbReference>
<protein>
    <submittedName>
        <fullName evidence="1">And RNA helicase protein</fullName>
    </submittedName>
</protein>
<sequence length="417" mass="47245">MRFICDFHIHSKFSRACSKELELPKIAKACERKGINVVATSDWTHPGWFKHIKETLVEKEPGLFVLKDGSSPTRFILTTETSHVYKRGGQARRVHLVVFAPSIEAVEKVNKKLEARKFNLKADGRPILGFDCENYYSLLKEIDERIIIVPAHAWTPWFSVFGSKSGFDSLEECFGKLTPEIFAIETGLSSDPLMNWRLSALDKVVLVSNSDAHSLDKLGREANVFEIEKLSYDEIVRILREQDKKRFLYTIEFFPEEGKYHFDGCADCGFSCRSKESKKYGGRCPKCKKLLTLGVENRVDALADREAEVVAQKKIPYKSIVPLKEIIAEAYGVGSASKKIKTEYEDLINNLGNEFSILLDVSEQEIGKFAKQPLIAKAVTRMRSGKIDIKPGYDGVFGKIKIFSEAERKKSVQSRLL</sequence>
<organism evidence="1 2">
    <name type="scientific">Candidatus Uhrbacteria bacterium GW2011_GWF2_44_350</name>
    <dbReference type="NCBI Taxonomy" id="1619000"/>
    <lineage>
        <taxon>Bacteria</taxon>
        <taxon>Candidatus Uhriibacteriota</taxon>
    </lineage>
</organism>
<dbReference type="Proteomes" id="UP000034154">
    <property type="component" value="Unassembled WGS sequence"/>
</dbReference>
<proteinExistence type="predicted"/>
<keyword evidence="1" id="KW-0547">Nucleotide-binding</keyword>
<dbReference type="SUPFAM" id="SSF89550">
    <property type="entry name" value="PHP domain-like"/>
    <property type="match status" value="1"/>
</dbReference>
<reference evidence="1 2" key="1">
    <citation type="journal article" date="2015" name="Nature">
        <title>rRNA introns, odd ribosomes, and small enigmatic genomes across a large radiation of phyla.</title>
        <authorList>
            <person name="Brown C.T."/>
            <person name="Hug L.A."/>
            <person name="Thomas B.C."/>
            <person name="Sharon I."/>
            <person name="Castelle C.J."/>
            <person name="Singh A."/>
            <person name="Wilkins M.J."/>
            <person name="Williams K.H."/>
            <person name="Banfield J.F."/>
        </authorList>
    </citation>
    <scope>NUCLEOTIDE SEQUENCE [LARGE SCALE GENOMIC DNA]</scope>
</reference>
<dbReference type="InterPro" id="IPR016195">
    <property type="entry name" value="Pol/histidinol_Pase-like"/>
</dbReference>
<name>A0A0G1JGF1_9BACT</name>
<keyword evidence="1" id="KW-0347">Helicase</keyword>
<dbReference type="GO" id="GO:0004386">
    <property type="term" value="F:helicase activity"/>
    <property type="evidence" value="ECO:0007669"/>
    <property type="project" value="UniProtKB-KW"/>
</dbReference>
<evidence type="ECO:0000313" key="1">
    <source>
        <dbReference type="EMBL" id="KKT70415.1"/>
    </source>
</evidence>
<keyword evidence="1" id="KW-0067">ATP-binding</keyword>
<dbReference type="PATRIC" id="fig|1619000.3.peg.488"/>
<keyword evidence="1" id="KW-0378">Hydrolase</keyword>
<accession>A0A0G1JGF1</accession>
<dbReference type="PANTHER" id="PTHR40084:SF1">
    <property type="entry name" value="PHOSPHOTRANSFERASE"/>
    <property type="match status" value="1"/>
</dbReference>